<comment type="subcellular location">
    <subcellularLocation>
        <location evidence="1">Golgi apparatus membrane</location>
        <topology evidence="1">Single-pass type II membrane protein</topology>
    </subcellularLocation>
</comment>
<keyword evidence="3" id="KW-0808">Transferase</keyword>
<evidence type="ECO:0000256" key="9">
    <source>
        <dbReference type="ARBA" id="ARBA00023180"/>
    </source>
</evidence>
<dbReference type="Proteomes" id="UP000515135">
    <property type="component" value="Unplaced"/>
</dbReference>
<evidence type="ECO:0000313" key="12">
    <source>
        <dbReference type="RefSeq" id="XP_019633879.1"/>
    </source>
</evidence>
<evidence type="ECO:0000313" key="11">
    <source>
        <dbReference type="Proteomes" id="UP000515135"/>
    </source>
</evidence>
<name>A0A6P4ZIK6_BRABE</name>
<evidence type="ECO:0000256" key="2">
    <source>
        <dbReference type="ARBA" id="ARBA00008124"/>
    </source>
</evidence>
<dbReference type="InterPro" id="IPR027417">
    <property type="entry name" value="P-loop_NTPase"/>
</dbReference>
<dbReference type="GO" id="GO:0000139">
    <property type="term" value="C:Golgi membrane"/>
    <property type="evidence" value="ECO:0007669"/>
    <property type="project" value="UniProtKB-SubCell"/>
</dbReference>
<evidence type="ECO:0000256" key="8">
    <source>
        <dbReference type="ARBA" id="ARBA00023136"/>
    </source>
</evidence>
<keyword evidence="8" id="KW-0472">Membrane</keyword>
<dbReference type="SUPFAM" id="SSF52540">
    <property type="entry name" value="P-loop containing nucleoside triphosphate hydrolases"/>
    <property type="match status" value="1"/>
</dbReference>
<keyword evidence="11" id="KW-1185">Reference proteome</keyword>
<evidence type="ECO:0000256" key="7">
    <source>
        <dbReference type="ARBA" id="ARBA00023034"/>
    </source>
</evidence>
<keyword evidence="5" id="KW-0735">Signal-anchor</keyword>
<dbReference type="GO" id="GO:0001733">
    <property type="term" value="F:galactosylceramide sulfotransferase activity"/>
    <property type="evidence" value="ECO:0007669"/>
    <property type="project" value="InterPro"/>
</dbReference>
<evidence type="ECO:0000256" key="3">
    <source>
        <dbReference type="ARBA" id="ARBA00022679"/>
    </source>
</evidence>
<organism evidence="11 12">
    <name type="scientific">Branchiostoma belcheri</name>
    <name type="common">Amphioxus</name>
    <dbReference type="NCBI Taxonomy" id="7741"/>
    <lineage>
        <taxon>Eukaryota</taxon>
        <taxon>Metazoa</taxon>
        <taxon>Chordata</taxon>
        <taxon>Cephalochordata</taxon>
        <taxon>Leptocardii</taxon>
        <taxon>Amphioxiformes</taxon>
        <taxon>Branchiostomatidae</taxon>
        <taxon>Branchiostoma</taxon>
    </lineage>
</organism>
<reference evidence="12" key="1">
    <citation type="submission" date="2025-08" db="UniProtKB">
        <authorList>
            <consortium name="RefSeq"/>
        </authorList>
    </citation>
    <scope>IDENTIFICATION</scope>
    <source>
        <tissue evidence="12">Gonad</tissue>
    </source>
</reference>
<gene>
    <name evidence="12" type="primary">LOC109477236</name>
</gene>
<dbReference type="OrthoDB" id="514299at2759"/>
<dbReference type="InterPro" id="IPR009729">
    <property type="entry name" value="Gal-3-0_sulfotransfrase"/>
</dbReference>
<dbReference type="GO" id="GO:0009247">
    <property type="term" value="P:glycolipid biosynthetic process"/>
    <property type="evidence" value="ECO:0007669"/>
    <property type="project" value="InterPro"/>
</dbReference>
<dbReference type="GeneID" id="109477236"/>
<comment type="similarity">
    <text evidence="2">Belongs to the galactose-3-O-sulfotransferase family.</text>
</comment>
<protein>
    <submittedName>
        <fullName evidence="12">Galactosylceramide sulfotransferase-like</fullName>
    </submittedName>
</protein>
<keyword evidence="4" id="KW-0812">Transmembrane</keyword>
<feature type="region of interest" description="Disordered" evidence="10">
    <location>
        <begin position="26"/>
        <end position="52"/>
    </location>
</feature>
<dbReference type="PANTHER" id="PTHR14647:SF86">
    <property type="entry name" value="GALACTOSE-3-O-SULFOTRANSFERASE"/>
    <property type="match status" value="1"/>
</dbReference>
<evidence type="ECO:0000256" key="1">
    <source>
        <dbReference type="ARBA" id="ARBA00004323"/>
    </source>
</evidence>
<keyword evidence="9" id="KW-0325">Glycoprotein</keyword>
<dbReference type="KEGG" id="bbel:109477236"/>
<sequence length="397" mass="45782">MTYRANSKEALNDVINVTKIGGKRKVLDEPNNVSKSGGRKKSVGKEDEESARKCQPKSNVVFLKTHKTASSTVQNILMRYGLARNLTFVLPYSSHILSTNIRFSKSAVLQERLHGDRHGNRTAYNILCHHTRFQYDNIRDLMPDDTLYVTIVRNPAAMFESSFQYFRFDSRYHITQPNAMETFLDNPSHYVKKFGEKPHSHNALFYDLGYDSEALTSEQTIKSAIDRLDRIFSVVMVSDYFEESVVLLKHALCWDIDDVTFFKVNSRNEQSVRHVTTKMAGKIRHWNRADGMLFDHYNMTLWSKLPRLPVSWQNEVEQLKERNLQLKNACLESDSATAEKLETNFKVFQPKGISINGFVLKDGAKDNATCRQMATPEVPFTKELQRRERSKLLQSHG</sequence>
<proteinExistence type="inferred from homology"/>
<dbReference type="Pfam" id="PF06990">
    <property type="entry name" value="Gal-3-0_sulfotr"/>
    <property type="match status" value="1"/>
</dbReference>
<accession>A0A6P4ZIK6</accession>
<evidence type="ECO:0000256" key="6">
    <source>
        <dbReference type="ARBA" id="ARBA00022989"/>
    </source>
</evidence>
<keyword evidence="6" id="KW-1133">Transmembrane helix</keyword>
<dbReference type="AlphaFoldDB" id="A0A6P4ZIK6"/>
<dbReference type="PANTHER" id="PTHR14647">
    <property type="entry name" value="GALACTOSE-3-O-SULFOTRANSFERASE"/>
    <property type="match status" value="1"/>
</dbReference>
<keyword evidence="7" id="KW-0333">Golgi apparatus</keyword>
<dbReference type="Gene3D" id="3.40.50.300">
    <property type="entry name" value="P-loop containing nucleotide triphosphate hydrolases"/>
    <property type="match status" value="1"/>
</dbReference>
<evidence type="ECO:0000256" key="5">
    <source>
        <dbReference type="ARBA" id="ARBA00022968"/>
    </source>
</evidence>
<dbReference type="RefSeq" id="XP_019633879.1">
    <property type="nucleotide sequence ID" value="XM_019778320.1"/>
</dbReference>
<evidence type="ECO:0000256" key="4">
    <source>
        <dbReference type="ARBA" id="ARBA00022692"/>
    </source>
</evidence>
<evidence type="ECO:0000256" key="10">
    <source>
        <dbReference type="SAM" id="MobiDB-lite"/>
    </source>
</evidence>